<dbReference type="Proteomes" id="UP000007014">
    <property type="component" value="Chromosome 18"/>
</dbReference>
<dbReference type="Gramene" id="CMR049CT">
    <property type="protein sequence ID" value="CMR049CT"/>
    <property type="gene ID" value="CMR049C"/>
</dbReference>
<dbReference type="PANTHER" id="PTHR14428">
    <property type="entry name" value="NUCLEOLAR COMPLEX PROTEIN 3"/>
    <property type="match status" value="1"/>
</dbReference>
<feature type="domain" description="Nucleolar complex-associated protein 3 N-terminal" evidence="2">
    <location>
        <begin position="236"/>
        <end position="338"/>
    </location>
</feature>
<dbReference type="InterPro" id="IPR011501">
    <property type="entry name" value="Noc3_N"/>
</dbReference>
<evidence type="ECO:0000313" key="3">
    <source>
        <dbReference type="EMBL" id="BAM82328.1"/>
    </source>
</evidence>
<feature type="region of interest" description="Disordered" evidence="1">
    <location>
        <begin position="1"/>
        <end position="80"/>
    </location>
</feature>
<dbReference type="GO" id="GO:0006270">
    <property type="term" value="P:DNA replication initiation"/>
    <property type="evidence" value="ECO:0007669"/>
    <property type="project" value="TreeGrafter"/>
</dbReference>
<dbReference type="STRING" id="280699.M1VL21"/>
<accession>M1VL21</accession>
<keyword evidence="4" id="KW-1185">Reference proteome</keyword>
<dbReference type="KEGG" id="cme:CYME_CMR049C"/>
<organism evidence="3 4">
    <name type="scientific">Cyanidioschyzon merolae (strain NIES-3377 / 10D)</name>
    <name type="common">Unicellular red alga</name>
    <dbReference type="NCBI Taxonomy" id="280699"/>
    <lineage>
        <taxon>Eukaryota</taxon>
        <taxon>Rhodophyta</taxon>
        <taxon>Bangiophyceae</taxon>
        <taxon>Cyanidiales</taxon>
        <taxon>Cyanidiaceae</taxon>
        <taxon>Cyanidioschyzon</taxon>
    </lineage>
</organism>
<evidence type="ECO:0000313" key="4">
    <source>
        <dbReference type="Proteomes" id="UP000007014"/>
    </source>
</evidence>
<dbReference type="EMBL" id="AP006500">
    <property type="protein sequence ID" value="BAM82328.1"/>
    <property type="molecule type" value="Genomic_DNA"/>
</dbReference>
<name>M1VL21_CYAM1</name>
<dbReference type="eggNOG" id="KOG2153">
    <property type="taxonomic scope" value="Eukaryota"/>
</dbReference>
<evidence type="ECO:0000256" key="1">
    <source>
        <dbReference type="SAM" id="MobiDB-lite"/>
    </source>
</evidence>
<dbReference type="AlphaFoldDB" id="M1VL21"/>
<gene>
    <name evidence="3" type="ORF">CYME_CMR049C</name>
</gene>
<evidence type="ECO:0000259" key="2">
    <source>
        <dbReference type="Pfam" id="PF07540"/>
    </source>
</evidence>
<feature type="region of interest" description="Disordered" evidence="1">
    <location>
        <begin position="561"/>
        <end position="590"/>
    </location>
</feature>
<feature type="compositionally biased region" description="Basic and acidic residues" evidence="1">
    <location>
        <begin position="172"/>
        <end position="196"/>
    </location>
</feature>
<reference evidence="3 4" key="2">
    <citation type="journal article" date="2007" name="BMC Biol.">
        <title>A 100%-complete sequence reveals unusually simple genomic features in the hot-spring red alga Cyanidioschyzon merolae.</title>
        <authorList>
            <person name="Nozaki H."/>
            <person name="Takano H."/>
            <person name="Misumi O."/>
            <person name="Terasawa K."/>
            <person name="Matsuzaki M."/>
            <person name="Maruyama S."/>
            <person name="Nishida K."/>
            <person name="Yagisawa F."/>
            <person name="Yoshida Y."/>
            <person name="Fujiwara T."/>
            <person name="Takio S."/>
            <person name="Tamura K."/>
            <person name="Chung S.J."/>
            <person name="Nakamura S."/>
            <person name="Kuroiwa H."/>
            <person name="Tanaka K."/>
            <person name="Sato N."/>
            <person name="Kuroiwa T."/>
        </authorList>
    </citation>
    <scope>NUCLEOTIDE SEQUENCE [LARGE SCALE GENOMIC DNA]</scope>
    <source>
        <strain evidence="3 4">10D</strain>
    </source>
</reference>
<reference evidence="3 4" key="1">
    <citation type="journal article" date="2004" name="Nature">
        <title>Genome sequence of the ultrasmall unicellular red alga Cyanidioschyzon merolae 10D.</title>
        <authorList>
            <person name="Matsuzaki M."/>
            <person name="Misumi O."/>
            <person name="Shin-i T."/>
            <person name="Maruyama S."/>
            <person name="Takahara M."/>
            <person name="Miyagishima S."/>
            <person name="Mori T."/>
            <person name="Nishida K."/>
            <person name="Yagisawa F."/>
            <person name="Nishida K."/>
            <person name="Yoshida Y."/>
            <person name="Nishimura Y."/>
            <person name="Nakao S."/>
            <person name="Kobayashi T."/>
            <person name="Momoyama Y."/>
            <person name="Higashiyama T."/>
            <person name="Minoda A."/>
            <person name="Sano M."/>
            <person name="Nomoto H."/>
            <person name="Oishi K."/>
            <person name="Hayashi H."/>
            <person name="Ohta F."/>
            <person name="Nishizaka S."/>
            <person name="Haga S."/>
            <person name="Miura S."/>
            <person name="Morishita T."/>
            <person name="Kabeya Y."/>
            <person name="Terasawa K."/>
            <person name="Suzuki Y."/>
            <person name="Ishii Y."/>
            <person name="Asakawa S."/>
            <person name="Takano H."/>
            <person name="Ohta N."/>
            <person name="Kuroiwa H."/>
            <person name="Tanaka K."/>
            <person name="Shimizu N."/>
            <person name="Sugano S."/>
            <person name="Sato N."/>
            <person name="Nozaki H."/>
            <person name="Ogasawara N."/>
            <person name="Kohara Y."/>
            <person name="Kuroiwa T."/>
        </authorList>
    </citation>
    <scope>NUCLEOTIDE SEQUENCE [LARGE SCALE GENOMIC DNA]</scope>
    <source>
        <strain evidence="3 4">10D</strain>
    </source>
</reference>
<feature type="region of interest" description="Disordered" evidence="1">
    <location>
        <begin position="171"/>
        <end position="199"/>
    </location>
</feature>
<dbReference type="OMA" id="YLMNTSY"/>
<proteinExistence type="predicted"/>
<dbReference type="GeneID" id="16997067"/>
<dbReference type="RefSeq" id="XP_005538364.1">
    <property type="nucleotide sequence ID" value="XM_005538307.1"/>
</dbReference>
<feature type="region of interest" description="Disordered" evidence="1">
    <location>
        <begin position="466"/>
        <end position="494"/>
    </location>
</feature>
<dbReference type="InterPro" id="IPR016903">
    <property type="entry name" value="Nucleolar_cplx-assoc_3"/>
</dbReference>
<dbReference type="Pfam" id="PF07540">
    <property type="entry name" value="NOC3p"/>
    <property type="match status" value="1"/>
</dbReference>
<dbReference type="OrthoDB" id="10263597at2759"/>
<feature type="region of interest" description="Disordered" evidence="1">
    <location>
        <begin position="93"/>
        <end position="138"/>
    </location>
</feature>
<sequence>MNRKRYRFEAGKTTDPDETPTATGAERSAKTVLRSLVKQLLPPQGKPQRKHRQRDASKASGLEGKYSPSRRKRDGDGDAASRVERAYAAMQRRLQAAQKSSKRKAGRLPVRDPISGTWLVPGTDSVSERGATSNGHPQTVRLVRPGARLRSPIQEVAESPQHTAPMHNVIRRASDSPQRDTLQADRDHKDDMHTTEADASDEAIAVCPETRRAFGRDAASAFETLAPKQHSFIVLIAGTCAAIAENPEQETGKLQSLPSLLRELDRFQRAVRTSPSGTAWSAHATLLCIRSLTELFLDICPGYQIRIPSEPKDGVRLSKTVRKLRKYESVLLQAYASFIRWLRKHLEGAGRCPDTAHSAVDGMLRQTCLQSCQELLLQLCHFNHAEDLVEMLVSQFGTDAATDEVLVATASELMELFESSTGSSLRTAVRLVRALCRRLRDEGIRAPAAIVEPLLKVPLEALHAAPKKKRHQQHADGGNTAHPLSRRKKARMQHGALRQWMEEKQRLDRQVDEQLSRDIHDLEAESTPEEMNWARRQVMAALSQAYAQCLLQLEQALQSQTNTGDTAIPPGKNERSRSPGDKVTPQTKLRDRRARLKRLNNLLPRIAEGLGQIALYLNAKLLNDLLLTMYRIIDAAFAADTEAQSLLGLLRCVRAAYQIIIAQQIATQNADPTYLDGILFRCMNPTGVVVKLPPDCRASWHRELTAAVDFGLLGSRRTLPIRRGAAFWMRLLECALHATDTSWACLYVRKAESLVERYPVLRTWLASAMTVEETDTNTDTDRTILAAPIGLLPSTPRALSDHHWDALAADPDIVGAMLLADQAVVAIDAHGTRVRVRDLCAAPALGPHTQRGAASIAQALLQRLRAPLPAI</sequence>
<protein>
    <submittedName>
        <fullName evidence="3">Similar to nucleolar complex Nop3</fullName>
    </submittedName>
</protein>
<dbReference type="GO" id="GO:0003682">
    <property type="term" value="F:chromatin binding"/>
    <property type="evidence" value="ECO:0007669"/>
    <property type="project" value="TreeGrafter"/>
</dbReference>
<dbReference type="GO" id="GO:0005730">
    <property type="term" value="C:nucleolus"/>
    <property type="evidence" value="ECO:0007669"/>
    <property type="project" value="TreeGrafter"/>
</dbReference>
<dbReference type="HOGENOM" id="CLU_329668_0_0_1"/>
<dbReference type="PANTHER" id="PTHR14428:SF5">
    <property type="entry name" value="NUCLEOLAR COMPLEX PROTEIN 3 HOMOLOG"/>
    <property type="match status" value="1"/>
</dbReference>